<dbReference type="InterPro" id="IPR049457">
    <property type="entry name" value="Emfourin"/>
</dbReference>
<dbReference type="Pfam" id="PF20242">
    <property type="entry name" value="Emfourin"/>
    <property type="match status" value="1"/>
</dbReference>
<sequence length="112" mass="12132">MIALPPFELTLRVSLTREGGLAYLPGLARTRSIDLTDCPPDLRQEVGDALRRTAPLATPDCAAQGGDQRYFHVEVVFRDPASGDSASLAFDVPEAQAPDTLVRLWRSQAGQP</sequence>
<organism evidence="1 2">
    <name type="scientific">Alcaligenes xylosoxydans xylosoxydans</name>
    <name type="common">Achromobacter xylosoxidans</name>
    <dbReference type="NCBI Taxonomy" id="85698"/>
    <lineage>
        <taxon>Bacteria</taxon>
        <taxon>Pseudomonadati</taxon>
        <taxon>Pseudomonadota</taxon>
        <taxon>Betaproteobacteria</taxon>
        <taxon>Burkholderiales</taxon>
        <taxon>Alcaligenaceae</taxon>
        <taxon>Achromobacter</taxon>
    </lineage>
</organism>
<protein>
    <submittedName>
        <fullName evidence="1">Uncharacterized protein</fullName>
    </submittedName>
</protein>
<name>A0A0X8P2U7_ALCXX</name>
<dbReference type="Proteomes" id="UP000060602">
    <property type="component" value="Chromosome"/>
</dbReference>
<evidence type="ECO:0000313" key="2">
    <source>
        <dbReference type="Proteomes" id="UP000060602"/>
    </source>
</evidence>
<evidence type="ECO:0000313" key="1">
    <source>
        <dbReference type="EMBL" id="AMG38905.1"/>
    </source>
</evidence>
<dbReference type="RefSeq" id="WP_061073497.1">
    <property type="nucleotide sequence ID" value="NZ_CP014060.2"/>
</dbReference>
<gene>
    <name evidence="1" type="ORF">AL504_24500</name>
</gene>
<accession>A0A0X8P2U7</accession>
<dbReference type="AlphaFoldDB" id="A0A0X8P2U7"/>
<proteinExistence type="predicted"/>
<reference evidence="2" key="1">
    <citation type="submission" date="2015-12" db="EMBL/GenBank/DDBJ databases">
        <title>FDA dAtabase for Regulatory Grade micrObial Sequences (FDA-ARGOS): Supporting development and validation of Infectious Disease Dx tests.</title>
        <authorList>
            <person name="Case J."/>
            <person name="Tallon L."/>
            <person name="Sadzewicz L."/>
            <person name="Sengamalay N."/>
            <person name="Ott S."/>
            <person name="Godinez A."/>
            <person name="Nagaraj S."/>
            <person name="Nadendla S."/>
            <person name="Sichtig H."/>
        </authorList>
    </citation>
    <scope>NUCLEOTIDE SEQUENCE [LARGE SCALE GENOMIC DNA]</scope>
    <source>
        <strain evidence="2">FDAARGOS_147</strain>
    </source>
</reference>
<dbReference type="EMBL" id="CP014060">
    <property type="protein sequence ID" value="AMG38905.1"/>
    <property type="molecule type" value="Genomic_DNA"/>
</dbReference>